<keyword evidence="13" id="KW-0694">RNA-binding</keyword>
<dbReference type="InterPro" id="IPR022966">
    <property type="entry name" value="RNase_II/R_CS"/>
</dbReference>
<evidence type="ECO:0000256" key="6">
    <source>
        <dbReference type="ARBA" id="ARBA00016366"/>
    </source>
</evidence>
<keyword evidence="7" id="KW-0963">Cytoplasm</keyword>
<accession>A0A8C7JHA9</accession>
<dbReference type="SUPFAM" id="SSF50249">
    <property type="entry name" value="Nucleic acid-binding proteins"/>
    <property type="match status" value="3"/>
</dbReference>
<dbReference type="Gene3D" id="2.40.50.140">
    <property type="entry name" value="Nucleic acid-binding proteins"/>
    <property type="match status" value="1"/>
</dbReference>
<keyword evidence="8" id="KW-0540">Nuclease</keyword>
<dbReference type="GO" id="GO:0016075">
    <property type="term" value="P:rRNA catabolic process"/>
    <property type="evidence" value="ECO:0007669"/>
    <property type="project" value="TreeGrafter"/>
</dbReference>
<organism evidence="17 18">
    <name type="scientific">Oncorhynchus kisutch</name>
    <name type="common">Coho salmon</name>
    <name type="synonym">Salmo kisutch</name>
    <dbReference type="NCBI Taxonomy" id="8019"/>
    <lineage>
        <taxon>Eukaryota</taxon>
        <taxon>Metazoa</taxon>
        <taxon>Chordata</taxon>
        <taxon>Craniata</taxon>
        <taxon>Vertebrata</taxon>
        <taxon>Euteleostomi</taxon>
        <taxon>Actinopterygii</taxon>
        <taxon>Neopterygii</taxon>
        <taxon>Teleostei</taxon>
        <taxon>Protacanthopterygii</taxon>
        <taxon>Salmoniformes</taxon>
        <taxon>Salmonidae</taxon>
        <taxon>Salmoninae</taxon>
        <taxon>Oncorhynchus</taxon>
    </lineage>
</organism>
<comment type="cofactor">
    <cofactor evidence="2">
        <name>Mg(2+)</name>
        <dbReference type="ChEBI" id="CHEBI:18420"/>
    </cofactor>
</comment>
<feature type="domain" description="RNB" evidence="16">
    <location>
        <begin position="458"/>
        <end position="776"/>
    </location>
</feature>
<dbReference type="GO" id="GO:0003723">
    <property type="term" value="F:RNA binding"/>
    <property type="evidence" value="ECO:0007669"/>
    <property type="project" value="UniProtKB-KW"/>
</dbReference>
<keyword evidence="10" id="KW-0271">Exosome</keyword>
<dbReference type="GeneTree" id="ENSGT00530000063106"/>
<comment type="subcellular location">
    <subcellularLocation>
        <location evidence="3">Cytoplasm</location>
    </subcellularLocation>
</comment>
<comment type="similarity">
    <text evidence="4 14">Belongs to the RNR ribonuclease family.</text>
</comment>
<dbReference type="InterPro" id="IPR033771">
    <property type="entry name" value="Rrp44_CSD1"/>
</dbReference>
<dbReference type="EC" id="3.1.13.1" evidence="5"/>
<evidence type="ECO:0000256" key="8">
    <source>
        <dbReference type="ARBA" id="ARBA00022722"/>
    </source>
</evidence>
<evidence type="ECO:0000313" key="18">
    <source>
        <dbReference type="Proteomes" id="UP000694557"/>
    </source>
</evidence>
<protein>
    <recommendedName>
        <fullName evidence="6">DIS3-like exonuclease 1</fullName>
        <ecNumber evidence="5">3.1.13.1</ecNumber>
    </recommendedName>
</protein>
<evidence type="ECO:0000256" key="7">
    <source>
        <dbReference type="ARBA" id="ARBA00022490"/>
    </source>
</evidence>
<dbReference type="Pfam" id="PF00773">
    <property type="entry name" value="RNB"/>
    <property type="match status" value="1"/>
</dbReference>
<evidence type="ECO:0000256" key="13">
    <source>
        <dbReference type="ARBA" id="ARBA00022884"/>
    </source>
</evidence>
<dbReference type="InterPro" id="IPR050180">
    <property type="entry name" value="RNR_Ribonuclease"/>
</dbReference>
<dbReference type="GO" id="GO:0019899">
    <property type="term" value="F:enzyme binding"/>
    <property type="evidence" value="ECO:0007669"/>
    <property type="project" value="UniProtKB-ARBA"/>
</dbReference>
<dbReference type="InterPro" id="IPR001900">
    <property type="entry name" value="RNase_II/R"/>
</dbReference>
<evidence type="ECO:0000256" key="2">
    <source>
        <dbReference type="ARBA" id="ARBA00001946"/>
    </source>
</evidence>
<evidence type="ECO:0000256" key="10">
    <source>
        <dbReference type="ARBA" id="ARBA00022835"/>
    </source>
</evidence>
<keyword evidence="9" id="KW-0378">Hydrolase</keyword>
<evidence type="ECO:0000256" key="9">
    <source>
        <dbReference type="ARBA" id="ARBA00022801"/>
    </source>
</evidence>
<evidence type="ECO:0000313" key="17">
    <source>
        <dbReference type="Ensembl" id="ENSOKIP00005087615.1"/>
    </source>
</evidence>
<dbReference type="Gene3D" id="2.40.50.690">
    <property type="match status" value="1"/>
</dbReference>
<name>A0A8C7JHA9_ONCKI</name>
<gene>
    <name evidence="17" type="primary">DIS3L</name>
    <name evidence="17" type="synonym">LOC109887543</name>
</gene>
<evidence type="ECO:0000256" key="4">
    <source>
        <dbReference type="ARBA" id="ARBA00005785"/>
    </source>
</evidence>
<dbReference type="Gene3D" id="3.40.50.1010">
    <property type="entry name" value="5'-nuclease"/>
    <property type="match status" value="1"/>
</dbReference>
<dbReference type="FunFam" id="2.40.50.690:FF:000004">
    <property type="entry name" value="DIS3-like exonuclease 1 isoform X1"/>
    <property type="match status" value="1"/>
</dbReference>
<evidence type="ECO:0000256" key="1">
    <source>
        <dbReference type="ARBA" id="ARBA00001849"/>
    </source>
</evidence>
<dbReference type="Gene3D" id="2.40.50.700">
    <property type="match status" value="1"/>
</dbReference>
<dbReference type="Proteomes" id="UP000694557">
    <property type="component" value="Unassembled WGS sequence"/>
</dbReference>
<evidence type="ECO:0000256" key="3">
    <source>
        <dbReference type="ARBA" id="ARBA00004496"/>
    </source>
</evidence>
<feature type="compositionally biased region" description="Basic and acidic residues" evidence="15">
    <location>
        <begin position="971"/>
        <end position="985"/>
    </location>
</feature>
<dbReference type="FunFam" id="2.40.50.140:FF:000143">
    <property type="entry name" value="DIS3-like exonuclease 1 isoform X1"/>
    <property type="match status" value="1"/>
</dbReference>
<dbReference type="Pfam" id="PF17849">
    <property type="entry name" value="OB_Dis3"/>
    <property type="match status" value="1"/>
</dbReference>
<dbReference type="AlphaFoldDB" id="A0A8C7JHA9"/>
<dbReference type="FunFam" id="3.40.50.1010:FF:000021">
    <property type="entry name" value="DIS3-like exonuclease 1 isoform X1"/>
    <property type="match status" value="1"/>
</dbReference>
<evidence type="ECO:0000256" key="11">
    <source>
        <dbReference type="ARBA" id="ARBA00022839"/>
    </source>
</evidence>
<reference evidence="17" key="2">
    <citation type="submission" date="2025-09" db="UniProtKB">
        <authorList>
            <consortium name="Ensembl"/>
        </authorList>
    </citation>
    <scope>IDENTIFICATION</scope>
</reference>
<dbReference type="GO" id="GO:0010467">
    <property type="term" value="P:gene expression"/>
    <property type="evidence" value="ECO:0007669"/>
    <property type="project" value="UniProtKB-ARBA"/>
</dbReference>
<evidence type="ECO:0000256" key="12">
    <source>
        <dbReference type="ARBA" id="ARBA00022842"/>
    </source>
</evidence>
<dbReference type="GO" id="GO:0008859">
    <property type="term" value="F:exoribonuclease II activity"/>
    <property type="evidence" value="ECO:0007669"/>
    <property type="project" value="UniProtKB-EC"/>
</dbReference>
<feature type="compositionally biased region" description="Polar residues" evidence="15">
    <location>
        <begin position="938"/>
        <end position="948"/>
    </location>
</feature>
<keyword evidence="11" id="KW-0269">Exonuclease</keyword>
<evidence type="ECO:0000256" key="5">
    <source>
        <dbReference type="ARBA" id="ARBA00012163"/>
    </source>
</evidence>
<dbReference type="CDD" id="cd09862">
    <property type="entry name" value="PIN_Rrp44-like"/>
    <property type="match status" value="1"/>
</dbReference>
<dbReference type="GO" id="GO:0000177">
    <property type="term" value="C:cytoplasmic exosome (RNase complex)"/>
    <property type="evidence" value="ECO:0007669"/>
    <property type="project" value="TreeGrafter"/>
</dbReference>
<evidence type="ECO:0000259" key="16">
    <source>
        <dbReference type="SMART" id="SM00955"/>
    </source>
</evidence>
<feature type="region of interest" description="Disordered" evidence="15">
    <location>
        <begin position="931"/>
        <end position="953"/>
    </location>
</feature>
<dbReference type="PANTHER" id="PTHR23355">
    <property type="entry name" value="RIBONUCLEASE"/>
    <property type="match status" value="1"/>
</dbReference>
<proteinExistence type="inferred from homology"/>
<dbReference type="InterPro" id="IPR033770">
    <property type="entry name" value="RRP44_S1"/>
</dbReference>
<dbReference type="InterPro" id="IPR012340">
    <property type="entry name" value="NA-bd_OB-fold"/>
</dbReference>
<sequence length="1032" mass="116206">MIKTEKVLHLKSSRGRKVRVVREHYLREHVPCYSSLCQAQCANEGKVLSGEVTHYVMPDAGVARDFMEILEFREIQGIVFTQTACQAVQHSRGRRQYNRLRSLLKDPRHHCILFANEFQEYSYCPREKGEPQDKWQTRCVYHAAVWYHDHLAGLKPVVMITEDQNAVAEYSSLNCGVYVLCTQEYLQTFWPELQAALELYCSIAQSLQEKGSEGTEREYTEHLPAEVLEAGIKSGRYIQGTLNVNKHRAQHEAFVRFEGSSNKSSELNSDVLVCGGKNRNRAVHGDMVAVELLPKGEWRGRTTALTEGQGEEKGDETQSQPMATGRVVGILQRNWRDYVVTFPPKEETQSQSRNSQRILATPWDQRIPKIRISTQQADKLQDHRVIVRLDSWDSTSLYPNGHSVRVLGRAGELETEVQTILIENCIHVPPFSEAQLGEMPVSSPESPWSVDPAEVITRRDLRQTHLVFSVDPRGCEDVDDTLSIRSLPPGPRGERLELGVHIADVTHFVKEGSLTDLEARARYAMSVMWDLDAQTLAVNTVWYGRTLIQSSYQLYYELAQALLNGEEAEVPELGTIRDAKLAQLTQALETLTHVARQLRAQRDKGGALELEGVEVRAQLDEDRNITALVPRQPLEVHETVAECMIYANHWVARKIQESFPQQALLRHHPPPRQEFFNQLQDSARARGFTIDTRSNKALADSLDRAVDPRDPLVNRLLRVMATMAMSNALYFSTGACPVDQYYHYGLALDRYTHFTSPIRRYADMIVHRLLTAAIAMEKGAGPAKALASNKELEEVAQQINNKNRAAQHAQKVSTELFQCLYFRDKDPETDERCVADAVIYTIRANGMLVFIPQYGLKGAVYLKNREGQVVSERQDGGCDWQTGSLQRYLDHITTTTAVGTSTFNLFQHITVRISVEPSRCHSDTIRLEVVSNRPHQAPETQVQTSQPQGARGRSQLVQEVVRQAEEASQQAEEKRGRASKLSTEEREFRQSKCPNLYSLLEEVRELALLDLAACGAGGGGLGAAAQACATSA</sequence>
<feature type="region of interest" description="Disordered" evidence="15">
    <location>
        <begin position="966"/>
        <end position="985"/>
    </location>
</feature>
<dbReference type="SMART" id="SM00955">
    <property type="entry name" value="RNB"/>
    <property type="match status" value="1"/>
</dbReference>
<keyword evidence="18" id="KW-1185">Reference proteome</keyword>
<dbReference type="InterPro" id="IPR041505">
    <property type="entry name" value="Dis3_CSD2"/>
</dbReference>
<dbReference type="FunFam" id="2.40.50.700:FF:000004">
    <property type="entry name" value="Exosome complex exonuclease RRP44 homolog A"/>
    <property type="match status" value="1"/>
</dbReference>
<comment type="catalytic activity">
    <reaction evidence="1">
        <text>Exonucleolytic cleavage in the 3'- to 5'-direction to yield nucleoside 5'-phosphates.</text>
        <dbReference type="EC" id="3.1.13.1"/>
    </reaction>
</comment>
<keyword evidence="12" id="KW-0460">Magnesium</keyword>
<dbReference type="Pfam" id="PF17215">
    <property type="entry name" value="Rrp44_S1"/>
    <property type="match status" value="1"/>
</dbReference>
<evidence type="ECO:0000256" key="14">
    <source>
        <dbReference type="RuleBase" id="RU003901"/>
    </source>
</evidence>
<dbReference type="PROSITE" id="PS01175">
    <property type="entry name" value="RIBONUCLEASE_II"/>
    <property type="match status" value="1"/>
</dbReference>
<reference evidence="17" key="1">
    <citation type="submission" date="2025-08" db="UniProtKB">
        <authorList>
            <consortium name="Ensembl"/>
        </authorList>
    </citation>
    <scope>IDENTIFICATION</scope>
</reference>
<dbReference type="Pfam" id="PF17216">
    <property type="entry name" value="Rrp44_CSD1"/>
    <property type="match status" value="1"/>
</dbReference>
<dbReference type="GO" id="GO:0006402">
    <property type="term" value="P:mRNA catabolic process"/>
    <property type="evidence" value="ECO:0007669"/>
    <property type="project" value="TreeGrafter"/>
</dbReference>
<dbReference type="Ensembl" id="ENSOKIT00005093687.1">
    <property type="protein sequence ID" value="ENSOKIP00005087615.1"/>
    <property type="gene ID" value="ENSOKIG00005037142.1"/>
</dbReference>
<evidence type="ECO:0000256" key="15">
    <source>
        <dbReference type="SAM" id="MobiDB-lite"/>
    </source>
</evidence>
<dbReference type="PANTHER" id="PTHR23355:SF30">
    <property type="entry name" value="DIS3-LIKE EXONUCLEASE 1"/>
    <property type="match status" value="1"/>
</dbReference>